<dbReference type="AlphaFoldDB" id="A0A1Q8YEX3"/>
<evidence type="ECO:0000313" key="2">
    <source>
        <dbReference type="EMBL" id="OLP06522.1"/>
    </source>
</evidence>
<gene>
    <name evidence="2" type="ORF">BLL52_2758</name>
</gene>
<organism evidence="2 3">
    <name type="scientific">Rhodoferax antarcticus ANT.BR</name>
    <dbReference type="NCBI Taxonomy" id="1111071"/>
    <lineage>
        <taxon>Bacteria</taxon>
        <taxon>Pseudomonadati</taxon>
        <taxon>Pseudomonadota</taxon>
        <taxon>Betaproteobacteria</taxon>
        <taxon>Burkholderiales</taxon>
        <taxon>Comamonadaceae</taxon>
        <taxon>Rhodoferax</taxon>
    </lineage>
</organism>
<keyword evidence="3" id="KW-1185">Reference proteome</keyword>
<reference evidence="2 3" key="1">
    <citation type="submission" date="2017-01" db="EMBL/GenBank/DDBJ databases">
        <title>Genome sequence of Rhodoferax antarcticus ANT.BR, a psychrophilic purple nonsulfur bacterium from an Antarctic microbial mat.</title>
        <authorList>
            <person name="Baker J."/>
            <person name="Riester C."/>
            <person name="Skinner B."/>
            <person name="Newell A."/>
            <person name="Swingley W."/>
            <person name="Madigan M."/>
            <person name="Jung D."/>
            <person name="Asao M."/>
            <person name="Chen M."/>
            <person name="Loughlin P."/>
            <person name="Pan H."/>
            <person name="Lin S."/>
            <person name="Li N."/>
            <person name="Shaw J."/>
            <person name="Prado M."/>
            <person name="Sherman C."/>
            <person name="Li X."/>
            <person name="Tang J."/>
            <person name="Blankenship R."/>
            <person name="Zhao T."/>
            <person name="Touchman J."/>
            <person name="Sattley M."/>
        </authorList>
    </citation>
    <scope>NUCLEOTIDE SEQUENCE [LARGE SCALE GENOMIC DNA]</scope>
    <source>
        <strain evidence="2 3">ANT.BR</strain>
    </source>
</reference>
<comment type="caution">
    <text evidence="2">The sequence shown here is derived from an EMBL/GenBank/DDBJ whole genome shotgun (WGS) entry which is preliminary data.</text>
</comment>
<proteinExistence type="predicted"/>
<dbReference type="STRING" id="81479.RA876_07875"/>
<dbReference type="Pfam" id="PF10040">
    <property type="entry name" value="CRISPR_Cas6"/>
    <property type="match status" value="1"/>
</dbReference>
<dbReference type="Proteomes" id="UP000185911">
    <property type="component" value="Unassembled WGS sequence"/>
</dbReference>
<dbReference type="EMBL" id="MSYM01000013">
    <property type="protein sequence ID" value="OLP06522.1"/>
    <property type="molecule type" value="Genomic_DNA"/>
</dbReference>
<dbReference type="Gene3D" id="3.30.70.1900">
    <property type="match status" value="1"/>
</dbReference>
<evidence type="ECO:0000313" key="3">
    <source>
        <dbReference type="Proteomes" id="UP000185911"/>
    </source>
</evidence>
<accession>A0A1Q8YEX3</accession>
<evidence type="ECO:0000259" key="1">
    <source>
        <dbReference type="Pfam" id="PF10040"/>
    </source>
</evidence>
<dbReference type="InterPro" id="IPR019267">
    <property type="entry name" value="CRISPR-assoc_Cas6_C"/>
</dbReference>
<dbReference type="RefSeq" id="WP_075586945.1">
    <property type="nucleotide sequence ID" value="NZ_MSYM01000013.1"/>
</dbReference>
<protein>
    <recommendedName>
        <fullName evidence="1">CRISPR-associated protein Cas6 C-terminal domain-containing protein</fullName>
    </recommendedName>
</protein>
<sequence length="332" mass="36069">MFTRPLPIARYRFTAIVQQPLQLPDFAGSLLRGQFGAALRSVACMTRAPACPGCPLIQTCPYSRIFEAPPPPKGQHTLQDFSQIPKPYIIEPPTPGARLLAAGEPLVFNLVLVGHAIDQLALVVFALQRMLAQGLTRQRVPADLVQVDWLATEADSAQTIWTASQPTLAAHAASLNHLNSKSIATSAVSTGATGQNDVKIALNIQTPLRLQHQGKPLGVGQLTPRALVAAIARRTALLMEFHTGQSGWGEAARAITHLSETLSDTQDLHWFDWTRYSSRQQQEMTLGGVLGTWTLHGSAEALAQIEPWLWLGQWLHVGKNATMGQGCYTLNS</sequence>
<feature type="domain" description="CRISPR-associated protein Cas6 C-terminal" evidence="1">
    <location>
        <begin position="202"/>
        <end position="327"/>
    </location>
</feature>
<name>A0A1Q8YEX3_9BURK</name>